<feature type="compositionally biased region" description="Acidic residues" evidence="1">
    <location>
        <begin position="735"/>
        <end position="744"/>
    </location>
</feature>
<dbReference type="Proteomes" id="UP001218362">
    <property type="component" value="Chromosome"/>
</dbReference>
<sequence>MKHIASLCMATAIAFAGIGCERAEAQSTSSAFTSYVRYDVLRRVVGRISPDPDGTGPIAFAAVRNTYDTDGRLIKVETGELASYQSDSVAPSAWTGFTIFQTRDISYDVLGQKLKETVSAGGSIKTAIQFSYDNMGRGVCTAVRMNPAIFTSLPADPCTLGTQGSGSNAFGPDRITKTTYDSAGRPMKIQQALGTSLQQDYVTYTYSTADKQLTVTDANGNLAGFSYDGFDRLQKWSFPSKTTVGSTSTTDFEQYGYDENGNRTSLQKRDGTTLTYAYDELDRMIQKRVPDPAGSAAATSTGNCYTLASDTNDVCYSYDLRGLQLSARFGYASGQGITRVYDDLGRPTSSTSNVGGTSRTLSYEYDADLNRTRITHPDGNYFVYAYDGLDRNISISENGGTTLVTMGYNSQGKRSSLSGGADTAYTYDSMTRLATISHDLASTGQDVTYSFTAYNPANQLLTRSIDNNSYSWDGAVNVSRSYAVNGLNQYTSAGPASFCYDDNGNLTSDGTWVYRYDRENRLTEARAAVSTTCPAATTGSSIAGLAYDPLGRLAQTSGSATTQLLYDGDALVAEYSGTTLLRRYVHGANVDEPLVWYEGSTVTGSSRRSLRADNQGSVVSVSDAGGAGISINSYDEYGIPSAGNSGRFQYTGQINLPEIGMYYYKARIYSPTLGRFLQTDPVGFDDQINLYAYVANDSVNSSDPTGLAKVKACTQGPPPATQGEEAAPPPACDNGNDEDKDNEIDVFGHRESDGKKPIGEIANGVTGQSQIAQATIPPSNLPGGPYTEKPTTPGNRPGSYQGPKQPSGPRPQAQWVPPESEGGPPGSKGYWKVQLPGQQGWDRYSRSGQPLTPDQAHPNPVGPTRSFFFLSPVGAFLCLLFCESPAY</sequence>
<dbReference type="InterPro" id="IPR031325">
    <property type="entry name" value="RHS_repeat"/>
</dbReference>
<dbReference type="NCBIfam" id="TIGR01643">
    <property type="entry name" value="YD_repeat_2x"/>
    <property type="match status" value="2"/>
</dbReference>
<dbReference type="Gene3D" id="2.180.10.10">
    <property type="entry name" value="RHS repeat-associated core"/>
    <property type="match status" value="2"/>
</dbReference>
<dbReference type="NCBIfam" id="TIGR03696">
    <property type="entry name" value="Rhs_assc_core"/>
    <property type="match status" value="1"/>
</dbReference>
<dbReference type="KEGG" id="acob:P0Y56_15450"/>
<dbReference type="InterPro" id="IPR006530">
    <property type="entry name" value="YD"/>
</dbReference>
<evidence type="ECO:0000313" key="3">
    <source>
        <dbReference type="Proteomes" id="UP001218362"/>
    </source>
</evidence>
<evidence type="ECO:0000256" key="1">
    <source>
        <dbReference type="SAM" id="MobiDB-lite"/>
    </source>
</evidence>
<feature type="region of interest" description="Disordered" evidence="1">
    <location>
        <begin position="774"/>
        <end position="862"/>
    </location>
</feature>
<dbReference type="AlphaFoldDB" id="A0AAJ5X895"/>
<organism evidence="2 3">
    <name type="scientific">Candidatus Andeanibacterium colombiense</name>
    <dbReference type="NCBI Taxonomy" id="3121345"/>
    <lineage>
        <taxon>Bacteria</taxon>
        <taxon>Pseudomonadati</taxon>
        <taxon>Pseudomonadota</taxon>
        <taxon>Alphaproteobacteria</taxon>
        <taxon>Sphingomonadales</taxon>
        <taxon>Sphingomonadaceae</taxon>
        <taxon>Candidatus Andeanibacterium</taxon>
    </lineage>
</organism>
<protein>
    <recommendedName>
        <fullName evidence="4">RHS repeat-associated core domain-containing protein</fullName>
    </recommendedName>
</protein>
<name>A0AAJ5X895_9SPHN</name>
<dbReference type="InterPro" id="IPR050708">
    <property type="entry name" value="T6SS_VgrG/RHS"/>
</dbReference>
<gene>
    <name evidence="2" type="ORF">P0Y56_15450</name>
</gene>
<evidence type="ECO:0008006" key="4">
    <source>
        <dbReference type="Google" id="ProtNLM"/>
    </source>
</evidence>
<dbReference type="PANTHER" id="PTHR32305">
    <property type="match status" value="1"/>
</dbReference>
<reference evidence="2" key="1">
    <citation type="submission" date="2023-03" db="EMBL/GenBank/DDBJ databases">
        <title>Andean soil-derived lignocellulolytic bacterial consortium as a source of novel taxa and putative plastic-active enzymes.</title>
        <authorList>
            <person name="Diaz-Garcia L."/>
            <person name="Chuvochina M."/>
            <person name="Feuerriegel G."/>
            <person name="Bunk B."/>
            <person name="Sproer C."/>
            <person name="Streit W.R."/>
            <person name="Rodriguez L.M."/>
            <person name="Overmann J."/>
            <person name="Jimenez D.J."/>
        </authorList>
    </citation>
    <scope>NUCLEOTIDE SEQUENCE</scope>
    <source>
        <strain evidence="2">MAG 26</strain>
    </source>
</reference>
<dbReference type="PANTHER" id="PTHR32305:SF15">
    <property type="entry name" value="PROTEIN RHSA-RELATED"/>
    <property type="match status" value="1"/>
</dbReference>
<evidence type="ECO:0000313" key="2">
    <source>
        <dbReference type="EMBL" id="WEK46386.1"/>
    </source>
</evidence>
<feature type="region of interest" description="Disordered" evidence="1">
    <location>
        <begin position="704"/>
        <end position="761"/>
    </location>
</feature>
<accession>A0AAJ5X895</accession>
<dbReference type="PROSITE" id="PS51257">
    <property type="entry name" value="PROKAR_LIPOPROTEIN"/>
    <property type="match status" value="1"/>
</dbReference>
<dbReference type="EMBL" id="CP119316">
    <property type="protein sequence ID" value="WEK46386.1"/>
    <property type="molecule type" value="Genomic_DNA"/>
</dbReference>
<feature type="compositionally biased region" description="Basic and acidic residues" evidence="1">
    <location>
        <begin position="746"/>
        <end position="758"/>
    </location>
</feature>
<dbReference type="Pfam" id="PF05593">
    <property type="entry name" value="RHS_repeat"/>
    <property type="match status" value="1"/>
</dbReference>
<dbReference type="InterPro" id="IPR022385">
    <property type="entry name" value="Rhs_assc_core"/>
</dbReference>
<proteinExistence type="predicted"/>